<dbReference type="InterPro" id="IPR001680">
    <property type="entry name" value="WD40_rpt"/>
</dbReference>
<dbReference type="GO" id="GO:0006364">
    <property type="term" value="P:rRNA processing"/>
    <property type="evidence" value="ECO:0007669"/>
    <property type="project" value="UniProtKB-KW"/>
</dbReference>
<dbReference type="InterPro" id="IPR045161">
    <property type="entry name" value="Utp18"/>
</dbReference>
<dbReference type="GO" id="GO:0034388">
    <property type="term" value="C:Pwp2p-containing subcomplex of 90S preribosome"/>
    <property type="evidence" value="ECO:0007669"/>
    <property type="project" value="TreeGrafter"/>
</dbReference>
<keyword evidence="5" id="KW-0539">Nucleus</keyword>
<gene>
    <name evidence="7" type="primary">jg23255</name>
    <name evidence="7" type="ORF">PAEG_LOCUS1836</name>
</gene>
<dbReference type="InterPro" id="IPR036322">
    <property type="entry name" value="WD40_repeat_dom_sf"/>
</dbReference>
<name>A0A8S4QIP0_9NEOP</name>
<dbReference type="Gene3D" id="2.130.10.10">
    <property type="entry name" value="YVTN repeat-like/Quinoprotein amine dehydrogenase"/>
    <property type="match status" value="1"/>
</dbReference>
<keyword evidence="8" id="KW-1185">Reference proteome</keyword>
<proteinExistence type="inferred from homology"/>
<evidence type="ECO:0000256" key="4">
    <source>
        <dbReference type="ARBA" id="ARBA00022737"/>
    </source>
</evidence>
<dbReference type="PANTHER" id="PTHR18359">
    <property type="entry name" value="WD-REPEAT PROTEIN-RELATED"/>
    <property type="match status" value="1"/>
</dbReference>
<comment type="caution">
    <text evidence="7">The sequence shown here is derived from an EMBL/GenBank/DDBJ whole genome shotgun (WGS) entry which is preliminary data.</text>
</comment>
<dbReference type="Proteomes" id="UP000838756">
    <property type="component" value="Unassembled WGS sequence"/>
</dbReference>
<keyword evidence="2" id="KW-0698">rRNA processing</keyword>
<organism evidence="7 8">
    <name type="scientific">Pararge aegeria aegeria</name>
    <dbReference type="NCBI Taxonomy" id="348720"/>
    <lineage>
        <taxon>Eukaryota</taxon>
        <taxon>Metazoa</taxon>
        <taxon>Ecdysozoa</taxon>
        <taxon>Arthropoda</taxon>
        <taxon>Hexapoda</taxon>
        <taxon>Insecta</taxon>
        <taxon>Pterygota</taxon>
        <taxon>Neoptera</taxon>
        <taxon>Endopterygota</taxon>
        <taxon>Lepidoptera</taxon>
        <taxon>Glossata</taxon>
        <taxon>Ditrysia</taxon>
        <taxon>Papilionoidea</taxon>
        <taxon>Nymphalidae</taxon>
        <taxon>Satyrinae</taxon>
        <taxon>Satyrini</taxon>
        <taxon>Parargina</taxon>
        <taxon>Pararge</taxon>
    </lineage>
</organism>
<keyword evidence="3" id="KW-0853">WD repeat</keyword>
<evidence type="ECO:0000313" key="7">
    <source>
        <dbReference type="EMBL" id="CAH2209437.1"/>
    </source>
</evidence>
<evidence type="ECO:0000256" key="3">
    <source>
        <dbReference type="ARBA" id="ARBA00022574"/>
    </source>
</evidence>
<evidence type="ECO:0000313" key="8">
    <source>
        <dbReference type="Proteomes" id="UP000838756"/>
    </source>
</evidence>
<evidence type="ECO:0000256" key="5">
    <source>
        <dbReference type="ARBA" id="ARBA00023242"/>
    </source>
</evidence>
<dbReference type="SUPFAM" id="SSF50978">
    <property type="entry name" value="WD40 repeat-like"/>
    <property type="match status" value="1"/>
</dbReference>
<dbReference type="AlphaFoldDB" id="A0A8S4QIP0"/>
<evidence type="ECO:0000256" key="1">
    <source>
        <dbReference type="ARBA" id="ARBA00004604"/>
    </source>
</evidence>
<reference evidence="7" key="1">
    <citation type="submission" date="2022-03" db="EMBL/GenBank/DDBJ databases">
        <authorList>
            <person name="Lindestad O."/>
        </authorList>
    </citation>
    <scope>NUCLEOTIDE SEQUENCE</scope>
</reference>
<dbReference type="GO" id="GO:0032040">
    <property type="term" value="C:small-subunit processome"/>
    <property type="evidence" value="ECO:0007669"/>
    <property type="project" value="TreeGrafter"/>
</dbReference>
<dbReference type="EMBL" id="CAKXAJ010005892">
    <property type="protein sequence ID" value="CAH2209437.1"/>
    <property type="molecule type" value="Genomic_DNA"/>
</dbReference>
<evidence type="ECO:0000256" key="2">
    <source>
        <dbReference type="ARBA" id="ARBA00022552"/>
    </source>
</evidence>
<sequence>MKRKISSLDQEESRVSSLLFNKSNKFTENLSASHKKEIDIDLKPAWVDEDDQQLSADIISKVKGDGLYTQKLKQKYEILVGTPSWANIANAETDNDKLTSTVGHLKKTKSKSLKKGILELQKFPKINSETGNEGPIITTVEFHPKMSVALVGGQSGVVSLFSVGGDVNNKLHSFKIKSWKVTAAQFNPEGTEAYIASKTCHNYYVYDLVKAEPKEVQLPRAVKRPITFKLSPNGKFLATCDAFNEIYIICAKSKELLRTLKNNSNVQSLAFSHNSEQLYCYGIHGEVTVWDLSMYRSVNKFIDNGCVTASCIATSSCGQLLATGSGEGIVNVYETQNLTSREPLPLKTISNLTTKITNLTFNSSTEILSVTSSYYPNAVKLIHIPSYHVFSNFPKQSLQQVETVSFSPNSGYMALGNNKGYAYLFRLKHYKNY</sequence>
<accession>A0A8S4QIP0</accession>
<protein>
    <submittedName>
        <fullName evidence="7">Jg23255 protein</fullName>
    </submittedName>
</protein>
<dbReference type="SMART" id="SM00320">
    <property type="entry name" value="WD40"/>
    <property type="match status" value="5"/>
</dbReference>
<dbReference type="Pfam" id="PF00400">
    <property type="entry name" value="WD40"/>
    <property type="match status" value="1"/>
</dbReference>
<comment type="similarity">
    <text evidence="6">Belongs to the WD repeat UTP18 family.</text>
</comment>
<dbReference type="OrthoDB" id="1935146at2759"/>
<comment type="subcellular location">
    <subcellularLocation>
        <location evidence="1">Nucleus</location>
        <location evidence="1">Nucleolus</location>
    </subcellularLocation>
</comment>
<dbReference type="PANTHER" id="PTHR18359:SF0">
    <property type="entry name" value="U3 SMALL NUCLEOLAR RNA-ASSOCIATED PROTEIN 18 HOMOLOG"/>
    <property type="match status" value="1"/>
</dbReference>
<evidence type="ECO:0000256" key="6">
    <source>
        <dbReference type="ARBA" id="ARBA00025767"/>
    </source>
</evidence>
<dbReference type="InterPro" id="IPR015943">
    <property type="entry name" value="WD40/YVTN_repeat-like_dom_sf"/>
</dbReference>
<keyword evidence="4" id="KW-0677">Repeat</keyword>